<name>A0ABX0RF72_9GAMM</name>
<protein>
    <submittedName>
        <fullName evidence="1">Uncharacterized protein</fullName>
    </submittedName>
</protein>
<dbReference type="EMBL" id="VWXF01000011">
    <property type="protein sequence ID" value="NIF24007.1"/>
    <property type="molecule type" value="Genomic_DNA"/>
</dbReference>
<evidence type="ECO:0000313" key="2">
    <source>
        <dbReference type="Proteomes" id="UP001515683"/>
    </source>
</evidence>
<proteinExistence type="predicted"/>
<comment type="caution">
    <text evidence="1">The sequence shown here is derived from an EMBL/GenBank/DDBJ whole genome shotgun (WGS) entry which is preliminary data.</text>
</comment>
<keyword evidence="2" id="KW-1185">Reference proteome</keyword>
<reference evidence="1 2" key="1">
    <citation type="journal article" date="2019" name="bioRxiv">
        <title>Bacteria contribute to plant secondary compound degradation in a generalist herbivore system.</title>
        <authorList>
            <person name="Francoeur C.B."/>
            <person name="Khadempour L."/>
            <person name="Moreira-Soto R.D."/>
            <person name="Gotting K."/>
            <person name="Book A.J."/>
            <person name="Pinto-Tomas A.A."/>
            <person name="Keefover-Ring K."/>
            <person name="Currie C.R."/>
        </authorList>
    </citation>
    <scope>NUCLEOTIDE SEQUENCE [LARGE SCALE GENOMIC DNA]</scope>
    <source>
        <strain evidence="1">Acro-835</strain>
    </source>
</reference>
<sequence length="103" mass="12143">MQVINIEFYVLKIRRLAAKHQQGTGIVEIKKEVDVVFKEMKQKHRKSEHIYLWAELIPALNNYLAKTATPEWHSVLRYAITVCKRRLNTSKRSIPIFLGRIVK</sequence>
<dbReference type="RefSeq" id="WP_167017724.1">
    <property type="nucleotide sequence ID" value="NZ_VWXF01000011.1"/>
</dbReference>
<dbReference type="Proteomes" id="UP001515683">
    <property type="component" value="Unassembled WGS sequence"/>
</dbReference>
<organism evidence="1 2">
    <name type="scientific">Candidatus Pantoea multigeneris</name>
    <dbReference type="NCBI Taxonomy" id="2608357"/>
    <lineage>
        <taxon>Bacteria</taxon>
        <taxon>Pseudomonadati</taxon>
        <taxon>Pseudomonadota</taxon>
        <taxon>Gammaproteobacteria</taxon>
        <taxon>Enterobacterales</taxon>
        <taxon>Erwiniaceae</taxon>
        <taxon>Pantoea</taxon>
    </lineage>
</organism>
<accession>A0ABX0RF72</accession>
<evidence type="ECO:0000313" key="1">
    <source>
        <dbReference type="EMBL" id="NIF24007.1"/>
    </source>
</evidence>
<gene>
    <name evidence="1" type="ORF">F3J40_20755</name>
</gene>